<proteinExistence type="predicted"/>
<sequence length="90" mass="9586">MAIEVRIPTILRPHTGGAKTVEGAGATLSELFDDLEARHSGLKDRLVQNDDLRKFVNVYVNDEDVRFQGGLNAPVSDGDVVTVLPAVAGG</sequence>
<dbReference type="PANTHER" id="PTHR38031:SF1">
    <property type="entry name" value="SULFUR CARRIER PROTEIN CYSO"/>
    <property type="match status" value="1"/>
</dbReference>
<dbReference type="InterPro" id="IPR052045">
    <property type="entry name" value="Sulfur_Carrier/Prot_Modifier"/>
</dbReference>
<reference evidence="1 2" key="1">
    <citation type="submission" date="2016-10" db="EMBL/GenBank/DDBJ databases">
        <authorList>
            <person name="de Groot N.N."/>
        </authorList>
    </citation>
    <scope>NUCLEOTIDE SEQUENCE [LARGE SCALE GENOMIC DNA]</scope>
    <source>
        <strain evidence="1 2">DSM 22024</strain>
    </source>
</reference>
<organism evidence="1 2">
    <name type="scientific">Actinopolymorpha singaporensis</name>
    <dbReference type="NCBI Taxonomy" id="117157"/>
    <lineage>
        <taxon>Bacteria</taxon>
        <taxon>Bacillati</taxon>
        <taxon>Actinomycetota</taxon>
        <taxon>Actinomycetes</taxon>
        <taxon>Propionibacteriales</taxon>
        <taxon>Actinopolymorphaceae</taxon>
        <taxon>Actinopolymorpha</taxon>
    </lineage>
</organism>
<dbReference type="InterPro" id="IPR003749">
    <property type="entry name" value="ThiS/MoaD-like"/>
</dbReference>
<gene>
    <name evidence="1" type="ORF">SAMN04489717_3087</name>
</gene>
<dbReference type="InterPro" id="IPR012675">
    <property type="entry name" value="Beta-grasp_dom_sf"/>
</dbReference>
<evidence type="ECO:0000313" key="2">
    <source>
        <dbReference type="Proteomes" id="UP000198983"/>
    </source>
</evidence>
<dbReference type="RefSeq" id="WP_092654364.1">
    <property type="nucleotide sequence ID" value="NZ_LT629732.1"/>
</dbReference>
<name>A0A1H1T7I4_9ACTN</name>
<evidence type="ECO:0000313" key="1">
    <source>
        <dbReference type="EMBL" id="SDS56121.1"/>
    </source>
</evidence>
<dbReference type="SUPFAM" id="SSF54285">
    <property type="entry name" value="MoaD/ThiS"/>
    <property type="match status" value="1"/>
</dbReference>
<accession>A0A1H1T7I4</accession>
<protein>
    <submittedName>
        <fullName evidence="1">MoaD family protein</fullName>
    </submittedName>
</protein>
<dbReference type="OrthoDB" id="9156098at2"/>
<dbReference type="Proteomes" id="UP000198983">
    <property type="component" value="Chromosome I"/>
</dbReference>
<dbReference type="Gene3D" id="3.10.20.30">
    <property type="match status" value="1"/>
</dbReference>
<keyword evidence="2" id="KW-1185">Reference proteome</keyword>
<dbReference type="EMBL" id="LT629732">
    <property type="protein sequence ID" value="SDS56121.1"/>
    <property type="molecule type" value="Genomic_DNA"/>
</dbReference>
<dbReference type="InterPro" id="IPR016155">
    <property type="entry name" value="Mopterin_synth/thiamin_S_b"/>
</dbReference>
<dbReference type="AlphaFoldDB" id="A0A1H1T7I4"/>
<dbReference type="Pfam" id="PF02597">
    <property type="entry name" value="ThiS"/>
    <property type="match status" value="1"/>
</dbReference>
<dbReference type="STRING" id="117157.SAMN04489717_3087"/>
<dbReference type="PANTHER" id="PTHR38031">
    <property type="entry name" value="SULFUR CARRIER PROTEIN SLR0821-RELATED"/>
    <property type="match status" value="1"/>
</dbReference>